<keyword evidence="9 12" id="KW-0368">Histidine biosynthesis</keyword>
<dbReference type="InterPro" id="IPR011060">
    <property type="entry name" value="RibuloseP-bd_barrel"/>
</dbReference>
<protein>
    <recommendedName>
        <fullName evidence="6 12">1-(5-phosphoribosyl)-5-[(5-phosphoribosylamino)methylideneamino] imidazole-4-carboxamide isomerase</fullName>
        <ecNumber evidence="5 12">5.3.1.16</ecNumber>
    </recommendedName>
    <alternativeName>
        <fullName evidence="11 12">Phosphoribosylformimino-5-aminoimidazole carboxamide ribotide isomerase</fullName>
    </alternativeName>
</protein>
<evidence type="ECO:0000256" key="13">
    <source>
        <dbReference type="RuleBase" id="RU003657"/>
    </source>
</evidence>
<dbReference type="GO" id="GO:0005737">
    <property type="term" value="C:cytoplasm"/>
    <property type="evidence" value="ECO:0007669"/>
    <property type="project" value="UniProtKB-SubCell"/>
</dbReference>
<keyword evidence="16" id="KW-1185">Reference proteome</keyword>
<dbReference type="CDD" id="cd04732">
    <property type="entry name" value="HisA"/>
    <property type="match status" value="1"/>
</dbReference>
<dbReference type="AlphaFoldDB" id="A0A7M2RHZ7"/>
<evidence type="ECO:0000256" key="4">
    <source>
        <dbReference type="ARBA" id="ARBA00009667"/>
    </source>
</evidence>
<dbReference type="RefSeq" id="WP_193736199.1">
    <property type="nucleotide sequence ID" value="NZ_CP063304.1"/>
</dbReference>
<evidence type="ECO:0000256" key="14">
    <source>
        <dbReference type="RuleBase" id="RU003658"/>
    </source>
</evidence>
<comment type="pathway">
    <text evidence="3 12 14">Amino-acid biosynthesis; L-histidine biosynthesis; L-histidine from 5-phospho-alpha-D-ribose 1-diphosphate: step 4/9.</text>
</comment>
<dbReference type="GO" id="GO:0003949">
    <property type="term" value="F:1-(5-phosphoribosyl)-5-[(5-phosphoribosylamino)methylideneamino]imidazole-4-carboxamide isomerase activity"/>
    <property type="evidence" value="ECO:0007669"/>
    <property type="project" value="UniProtKB-UniRule"/>
</dbReference>
<dbReference type="Proteomes" id="UP000593601">
    <property type="component" value="Chromosome"/>
</dbReference>
<evidence type="ECO:0000256" key="1">
    <source>
        <dbReference type="ARBA" id="ARBA00000901"/>
    </source>
</evidence>
<accession>A0A7M2RHZ7</accession>
<dbReference type="GO" id="GO:0000162">
    <property type="term" value="P:L-tryptophan biosynthetic process"/>
    <property type="evidence" value="ECO:0007669"/>
    <property type="project" value="TreeGrafter"/>
</dbReference>
<dbReference type="KEGG" id="bliq:INP51_02600"/>
<sequence length="241" mass="26204">MIIFPAIDLKEGKVVRLTQGDYDQMEVYSDNPVEIAEQFEAQGATHLHVVDLDGAKAGYAVNEPIISEIVKNTKLFVEVGGGIRREEQIGKYLSAGVRRVILGSAAVTDFSFVEEMVERYGGSIAVGVDAKDGCVAIHGWQEGTKVDAFDFCKTCAASGVSTVIFTDIEKDGKLEGTNLEIYRKLCKIRELNMIASGGISRKDELVSLQEMGIYGAIVGKAIYTGTLDLRELIKGTETARK</sequence>
<gene>
    <name evidence="12 15" type="primary">hisA</name>
    <name evidence="15" type="ORF">INP51_02600</name>
</gene>
<name>A0A7M2RHZ7_9FIRM</name>
<dbReference type="FunFam" id="3.20.20.70:FF:000009">
    <property type="entry name" value="1-(5-phosphoribosyl)-5-[(5-phosphoribosylamino)methylideneamino] imidazole-4-carboxamide isomerase"/>
    <property type="match status" value="1"/>
</dbReference>
<dbReference type="Pfam" id="PF00977">
    <property type="entry name" value="His_biosynth"/>
    <property type="match status" value="1"/>
</dbReference>
<comment type="catalytic activity">
    <reaction evidence="1 12 14">
        <text>1-(5-phospho-beta-D-ribosyl)-5-[(5-phospho-beta-D-ribosylamino)methylideneamino]imidazole-4-carboxamide = 5-[(5-phospho-1-deoxy-D-ribulos-1-ylimino)methylamino]-1-(5-phospho-beta-D-ribosyl)imidazole-4-carboxamide</text>
        <dbReference type="Rhea" id="RHEA:15469"/>
        <dbReference type="ChEBI" id="CHEBI:58435"/>
        <dbReference type="ChEBI" id="CHEBI:58525"/>
        <dbReference type="EC" id="5.3.1.16"/>
    </reaction>
</comment>
<evidence type="ECO:0000256" key="10">
    <source>
        <dbReference type="ARBA" id="ARBA00023235"/>
    </source>
</evidence>
<evidence type="ECO:0000256" key="7">
    <source>
        <dbReference type="ARBA" id="ARBA00022490"/>
    </source>
</evidence>
<keyword evidence="8 12" id="KW-0028">Amino-acid biosynthesis</keyword>
<feature type="active site" description="Proton donor" evidence="12">
    <location>
        <position position="129"/>
    </location>
</feature>
<dbReference type="InterPro" id="IPR044524">
    <property type="entry name" value="Isoase_HisA-like"/>
</dbReference>
<comment type="similarity">
    <text evidence="4 12 13">Belongs to the HisA/HisF family.</text>
</comment>
<evidence type="ECO:0000256" key="5">
    <source>
        <dbReference type="ARBA" id="ARBA00012550"/>
    </source>
</evidence>
<dbReference type="NCBIfam" id="TIGR00007">
    <property type="entry name" value="1-(5-phosphoribosyl)-5-[(5-phosphoribosylamino)methylideneamino]imidazole-4-carboxamide isomerase"/>
    <property type="match status" value="1"/>
</dbReference>
<dbReference type="UniPathway" id="UPA00031">
    <property type="reaction ID" value="UER00009"/>
</dbReference>
<dbReference type="InterPro" id="IPR023016">
    <property type="entry name" value="HisA/PriA"/>
</dbReference>
<proteinExistence type="inferred from homology"/>
<keyword evidence="7 12" id="KW-0963">Cytoplasm</keyword>
<evidence type="ECO:0000313" key="15">
    <source>
        <dbReference type="EMBL" id="QOV19879.1"/>
    </source>
</evidence>
<feature type="active site" description="Proton acceptor" evidence="12">
    <location>
        <position position="8"/>
    </location>
</feature>
<dbReference type="PANTHER" id="PTHR43090">
    <property type="entry name" value="1-(5-PHOSPHORIBOSYL)-5-[(5-PHOSPHORIBOSYLAMINO)METHYLIDENEAMINO] IMIDAZOLE-4-CARBOXAMIDE ISOMERASE"/>
    <property type="match status" value="1"/>
</dbReference>
<evidence type="ECO:0000256" key="12">
    <source>
        <dbReference type="HAMAP-Rule" id="MF_01014"/>
    </source>
</evidence>
<evidence type="ECO:0000313" key="16">
    <source>
        <dbReference type="Proteomes" id="UP000593601"/>
    </source>
</evidence>
<dbReference type="InterPro" id="IPR006062">
    <property type="entry name" value="His_biosynth"/>
</dbReference>
<dbReference type="HAMAP" id="MF_01014">
    <property type="entry name" value="HisA"/>
    <property type="match status" value="1"/>
</dbReference>
<dbReference type="InterPro" id="IPR006063">
    <property type="entry name" value="HisA_bact_arch"/>
</dbReference>
<dbReference type="SUPFAM" id="SSF51366">
    <property type="entry name" value="Ribulose-phoshate binding barrel"/>
    <property type="match status" value="1"/>
</dbReference>
<dbReference type="PANTHER" id="PTHR43090:SF2">
    <property type="entry name" value="1-(5-PHOSPHORIBOSYL)-5-[(5-PHOSPHORIBOSYLAMINO)METHYLIDENEAMINO] IMIDAZOLE-4-CARBOXAMIDE ISOMERASE"/>
    <property type="match status" value="1"/>
</dbReference>
<evidence type="ECO:0000256" key="6">
    <source>
        <dbReference type="ARBA" id="ARBA00018464"/>
    </source>
</evidence>
<organism evidence="15 16">
    <name type="scientific">Blautia liquoris</name>
    <dbReference type="NCBI Taxonomy" id="2779518"/>
    <lineage>
        <taxon>Bacteria</taxon>
        <taxon>Bacillati</taxon>
        <taxon>Bacillota</taxon>
        <taxon>Clostridia</taxon>
        <taxon>Lachnospirales</taxon>
        <taxon>Lachnospiraceae</taxon>
        <taxon>Blautia</taxon>
    </lineage>
</organism>
<keyword evidence="10 12" id="KW-0413">Isomerase</keyword>
<evidence type="ECO:0000256" key="2">
    <source>
        <dbReference type="ARBA" id="ARBA00004496"/>
    </source>
</evidence>
<dbReference type="EMBL" id="CP063304">
    <property type="protein sequence ID" value="QOV19879.1"/>
    <property type="molecule type" value="Genomic_DNA"/>
</dbReference>
<dbReference type="EC" id="5.3.1.16" evidence="5 12"/>
<evidence type="ECO:0000256" key="11">
    <source>
        <dbReference type="ARBA" id="ARBA00030547"/>
    </source>
</evidence>
<dbReference type="Gene3D" id="3.20.20.70">
    <property type="entry name" value="Aldolase class I"/>
    <property type="match status" value="1"/>
</dbReference>
<evidence type="ECO:0000256" key="8">
    <source>
        <dbReference type="ARBA" id="ARBA00022605"/>
    </source>
</evidence>
<dbReference type="GO" id="GO:0000105">
    <property type="term" value="P:L-histidine biosynthetic process"/>
    <property type="evidence" value="ECO:0007669"/>
    <property type="project" value="UniProtKB-UniRule"/>
</dbReference>
<reference evidence="15 16" key="1">
    <citation type="submission" date="2020-10" db="EMBL/GenBank/DDBJ databases">
        <title>Blautia liquoris sp.nov., isolated from the mud in a fermentation cellar used for the production of Chinese strong-flavoured liquor.</title>
        <authorList>
            <person name="Lu L."/>
        </authorList>
    </citation>
    <scope>NUCLEOTIDE SEQUENCE [LARGE SCALE GENOMIC DNA]</scope>
    <source>
        <strain evidence="15 16">LZLJ-3</strain>
    </source>
</reference>
<evidence type="ECO:0000256" key="3">
    <source>
        <dbReference type="ARBA" id="ARBA00005133"/>
    </source>
</evidence>
<comment type="subcellular location">
    <subcellularLocation>
        <location evidence="2 12 14">Cytoplasm</location>
    </subcellularLocation>
</comment>
<evidence type="ECO:0000256" key="9">
    <source>
        <dbReference type="ARBA" id="ARBA00023102"/>
    </source>
</evidence>
<dbReference type="InterPro" id="IPR013785">
    <property type="entry name" value="Aldolase_TIM"/>
</dbReference>